<dbReference type="Gene3D" id="3.90.1300.10">
    <property type="entry name" value="Amidase signature (AS) domain"/>
    <property type="match status" value="1"/>
</dbReference>
<gene>
    <name evidence="4" type="ORF">GFSPODELE1_LOCUS943</name>
</gene>
<evidence type="ECO:0000259" key="3">
    <source>
        <dbReference type="Pfam" id="PF01425"/>
    </source>
</evidence>
<dbReference type="Proteomes" id="UP001497453">
    <property type="component" value="Chromosome 1"/>
</dbReference>
<reference evidence="5" key="1">
    <citation type="submission" date="2024-04" db="EMBL/GenBank/DDBJ databases">
        <authorList>
            <person name="Shaw F."/>
            <person name="Minotto A."/>
        </authorList>
    </citation>
    <scope>NUCLEOTIDE SEQUENCE [LARGE SCALE GENOMIC DNA]</scope>
</reference>
<comment type="similarity">
    <text evidence="1">Belongs to the amidase family.</text>
</comment>
<dbReference type="EMBL" id="OZ037944">
    <property type="protein sequence ID" value="CAL1695906.1"/>
    <property type="molecule type" value="Genomic_DNA"/>
</dbReference>
<evidence type="ECO:0000313" key="4">
    <source>
        <dbReference type="EMBL" id="CAL1695906.1"/>
    </source>
</evidence>
<dbReference type="PANTHER" id="PTHR46072">
    <property type="entry name" value="AMIDASE-RELATED-RELATED"/>
    <property type="match status" value="1"/>
</dbReference>
<evidence type="ECO:0000256" key="1">
    <source>
        <dbReference type="ARBA" id="ARBA00009199"/>
    </source>
</evidence>
<dbReference type="Pfam" id="PF01425">
    <property type="entry name" value="Amidase"/>
    <property type="match status" value="1"/>
</dbReference>
<proteinExistence type="inferred from homology"/>
<name>A0ABP1CJP1_9APHY</name>
<keyword evidence="2" id="KW-0378">Hydrolase</keyword>
<feature type="domain" description="Amidase" evidence="3">
    <location>
        <begin position="87"/>
        <end position="553"/>
    </location>
</feature>
<dbReference type="PIRSF" id="PIRSF001221">
    <property type="entry name" value="Amidase_fungi"/>
    <property type="match status" value="1"/>
</dbReference>
<protein>
    <recommendedName>
        <fullName evidence="3">Amidase domain-containing protein</fullName>
    </recommendedName>
</protein>
<dbReference type="InterPro" id="IPR036928">
    <property type="entry name" value="AS_sf"/>
</dbReference>
<dbReference type="PANTHER" id="PTHR46072:SF2">
    <property type="entry name" value="AMIDASE (EUROFUNG)"/>
    <property type="match status" value="1"/>
</dbReference>
<evidence type="ECO:0000256" key="2">
    <source>
        <dbReference type="ARBA" id="ARBA00022801"/>
    </source>
</evidence>
<organism evidence="4 5">
    <name type="scientific">Somion occarium</name>
    <dbReference type="NCBI Taxonomy" id="3059160"/>
    <lineage>
        <taxon>Eukaryota</taxon>
        <taxon>Fungi</taxon>
        <taxon>Dikarya</taxon>
        <taxon>Basidiomycota</taxon>
        <taxon>Agaricomycotina</taxon>
        <taxon>Agaricomycetes</taxon>
        <taxon>Polyporales</taxon>
        <taxon>Cerrenaceae</taxon>
        <taxon>Somion</taxon>
    </lineage>
</organism>
<dbReference type="InterPro" id="IPR023631">
    <property type="entry name" value="Amidase_dom"/>
</dbReference>
<sequence length="566" mass="62192">MYTSSLSSLQRCNLVAWQDVVAEKRRRQKAAIPNEWLIPPIEQGRTNVLDIPISCGLLSPQEAEITTTSDVYLLLGKLARGEWSAVDVTTAFCKRAVIAHQLTNCLTEIFIEEAIQRANELDDFYKKNATVVGPLHGLPISLKDQFRVKGHEASMGYVAWLGQVAEDDSALVKLLRQSGAVFYVKTNVPQTLMWGETHNNVFGRTCNPHNLAFTPAGSSGGEAALLAFHGSILGVGSDVGGSIRNPSHFCGVYGFKPSSRRVPTYGIVNSLDGQDAIATIAGPMSTSLSGIKTFMQSVLAAKPWRVDPDVIFKPWDDAGYALKEHGEGYKLCFGLIWDDGIVKPHPPVMRALECAKRALENAGHVLIDWVPHKHAELIANARSTFLADGGADYAAALISGEPMIHSMKLDADPNDIPEFRKPREPLTAYQLWQLHKERRELRKEYFDHWQATEDVTGTGRPVDAIICPVSPYAAVPHGEKRSAVYTLVWNTLDCPSLVLPVTRADSAIDTQVLPHEFRNLDDQAVYELYDPECFHGLPVGLQVVGYRGEEEATIAMAELVDAALAT</sequence>
<keyword evidence="5" id="KW-1185">Reference proteome</keyword>
<dbReference type="SUPFAM" id="SSF75304">
    <property type="entry name" value="Amidase signature (AS) enzymes"/>
    <property type="match status" value="1"/>
</dbReference>
<accession>A0ABP1CJP1</accession>
<evidence type="ECO:0000313" key="5">
    <source>
        <dbReference type="Proteomes" id="UP001497453"/>
    </source>
</evidence>